<organism evidence="6 7">
    <name type="scientific">Xenotaenia resolanae</name>
    <dbReference type="NCBI Taxonomy" id="208358"/>
    <lineage>
        <taxon>Eukaryota</taxon>
        <taxon>Metazoa</taxon>
        <taxon>Chordata</taxon>
        <taxon>Craniata</taxon>
        <taxon>Vertebrata</taxon>
        <taxon>Euteleostomi</taxon>
        <taxon>Actinopterygii</taxon>
        <taxon>Neopterygii</taxon>
        <taxon>Teleostei</taxon>
        <taxon>Neoteleostei</taxon>
        <taxon>Acanthomorphata</taxon>
        <taxon>Ovalentaria</taxon>
        <taxon>Atherinomorphae</taxon>
        <taxon>Cyprinodontiformes</taxon>
        <taxon>Goodeidae</taxon>
        <taxon>Xenotaenia</taxon>
    </lineage>
</organism>
<comment type="caution">
    <text evidence="6">The sequence shown here is derived from an EMBL/GenBank/DDBJ whole genome shotgun (WGS) entry which is preliminary data.</text>
</comment>
<evidence type="ECO:0000313" key="6">
    <source>
        <dbReference type="EMBL" id="MEQ2271497.1"/>
    </source>
</evidence>
<keyword evidence="5" id="KW-0472">Membrane</keyword>
<evidence type="ECO:0000256" key="1">
    <source>
        <dbReference type="ARBA" id="ARBA00006484"/>
    </source>
</evidence>
<feature type="transmembrane region" description="Helical" evidence="5">
    <location>
        <begin position="6"/>
        <end position="23"/>
    </location>
</feature>
<dbReference type="PANTHER" id="PTHR44668:SF4">
    <property type="entry name" value="DEHYDROGENASE_REDUCTASE SDR FAMILY MEMBER 7C-A"/>
    <property type="match status" value="1"/>
</dbReference>
<evidence type="ECO:0000256" key="2">
    <source>
        <dbReference type="ARBA" id="ARBA00022857"/>
    </source>
</evidence>
<keyword evidence="5" id="KW-1133">Transmembrane helix</keyword>
<accession>A0ABV0WR76</accession>
<dbReference type="EMBL" id="JAHRIM010061963">
    <property type="protein sequence ID" value="MEQ2271497.1"/>
    <property type="molecule type" value="Genomic_DNA"/>
</dbReference>
<evidence type="ECO:0000256" key="5">
    <source>
        <dbReference type="SAM" id="Phobius"/>
    </source>
</evidence>
<feature type="transmembrane region" description="Helical" evidence="5">
    <location>
        <begin position="86"/>
        <end position="107"/>
    </location>
</feature>
<name>A0ABV0WR76_9TELE</name>
<proteinExistence type="inferred from homology"/>
<sequence length="113" mass="12583">MALPSVMVLPLLIVCAAGVYYIYNEVIQFMSKTLVRNKVVVISDAVSGVGTGIVQKCISFSSKTLSHKSRFYEVSSEIGNNMFMPLFQWLILAGAGLLHSVSLYSVWYQLCFY</sequence>
<dbReference type="Proteomes" id="UP001444071">
    <property type="component" value="Unassembled WGS sequence"/>
</dbReference>
<keyword evidence="7" id="KW-1185">Reference proteome</keyword>
<gene>
    <name evidence="6" type="ORF">XENORESO_005117</name>
</gene>
<evidence type="ECO:0000313" key="7">
    <source>
        <dbReference type="Proteomes" id="UP001444071"/>
    </source>
</evidence>
<keyword evidence="5" id="KW-0812">Transmembrane</keyword>
<keyword evidence="3" id="KW-0560">Oxidoreductase</keyword>
<dbReference type="InterPro" id="IPR052148">
    <property type="entry name" value="SDR_family_member_7C"/>
</dbReference>
<evidence type="ECO:0000256" key="4">
    <source>
        <dbReference type="ARBA" id="ARBA00023027"/>
    </source>
</evidence>
<evidence type="ECO:0000256" key="3">
    <source>
        <dbReference type="ARBA" id="ARBA00023002"/>
    </source>
</evidence>
<dbReference type="PANTHER" id="PTHR44668">
    <property type="match status" value="1"/>
</dbReference>
<keyword evidence="4" id="KW-0520">NAD</keyword>
<comment type="similarity">
    <text evidence="1">Belongs to the short-chain dehydrogenases/reductases (SDR) family.</text>
</comment>
<keyword evidence="2" id="KW-0521">NADP</keyword>
<protein>
    <submittedName>
        <fullName evidence="6">Uncharacterized protein</fullName>
    </submittedName>
</protein>
<reference evidence="6 7" key="1">
    <citation type="submission" date="2021-06" db="EMBL/GenBank/DDBJ databases">
        <authorList>
            <person name="Palmer J.M."/>
        </authorList>
    </citation>
    <scope>NUCLEOTIDE SEQUENCE [LARGE SCALE GENOMIC DNA]</scope>
    <source>
        <strain evidence="6 7">XR_2019</strain>
        <tissue evidence="6">Muscle</tissue>
    </source>
</reference>